<dbReference type="InterPro" id="IPR036520">
    <property type="entry name" value="UPF0759_sf"/>
</dbReference>
<keyword evidence="2" id="KW-1185">Reference proteome</keyword>
<gene>
    <name evidence="1" type="ordered locus">Aboo_1445</name>
</gene>
<proteinExistence type="predicted"/>
<dbReference type="PANTHER" id="PTHR30348">
    <property type="entry name" value="UNCHARACTERIZED PROTEIN YECE"/>
    <property type="match status" value="1"/>
</dbReference>
<dbReference type="EMBL" id="CP001941">
    <property type="protein sequence ID" value="ADD09252.1"/>
    <property type="molecule type" value="Genomic_DNA"/>
</dbReference>
<dbReference type="Pfam" id="PF01904">
    <property type="entry name" value="DUF72"/>
    <property type="match status" value="1"/>
</dbReference>
<evidence type="ECO:0000313" key="1">
    <source>
        <dbReference type="EMBL" id="ADD09252.1"/>
    </source>
</evidence>
<dbReference type="PANTHER" id="PTHR30348:SF4">
    <property type="entry name" value="DUF72 DOMAIN-CONTAINING PROTEIN"/>
    <property type="match status" value="1"/>
</dbReference>
<evidence type="ECO:0008006" key="3">
    <source>
        <dbReference type="Google" id="ProtNLM"/>
    </source>
</evidence>
<organism evidence="1 2">
    <name type="scientific">Aciduliprofundum boonei (strain DSM 19572 / T469)</name>
    <dbReference type="NCBI Taxonomy" id="439481"/>
    <lineage>
        <taxon>Archaea</taxon>
        <taxon>Methanobacteriati</taxon>
        <taxon>Thermoplasmatota</taxon>
        <taxon>DHVE2 group</taxon>
        <taxon>Candidatus Aciduliprofundum</taxon>
    </lineage>
</organism>
<dbReference type="Proteomes" id="UP000001400">
    <property type="component" value="Chromosome"/>
</dbReference>
<dbReference type="RefSeq" id="WP_008083987.1">
    <property type="nucleotide sequence ID" value="NC_013926.1"/>
</dbReference>
<dbReference type="AlphaFoldDB" id="B5ICY6"/>
<dbReference type="SUPFAM" id="SSF117396">
    <property type="entry name" value="TM1631-like"/>
    <property type="match status" value="1"/>
</dbReference>
<dbReference type="KEGG" id="abi:Aboo_1445"/>
<protein>
    <recommendedName>
        <fullName evidence="3">DUF72 domain-containing protein</fullName>
    </recommendedName>
</protein>
<evidence type="ECO:0000313" key="2">
    <source>
        <dbReference type="Proteomes" id="UP000001400"/>
    </source>
</evidence>
<dbReference type="InterPro" id="IPR002763">
    <property type="entry name" value="DUF72"/>
</dbReference>
<dbReference type="eggNOG" id="arCOG04291">
    <property type="taxonomic scope" value="Archaea"/>
</dbReference>
<dbReference type="Gene3D" id="3.20.20.410">
    <property type="entry name" value="Protein of unknown function UPF0759"/>
    <property type="match status" value="1"/>
</dbReference>
<dbReference type="GeneID" id="8828410"/>
<name>B5ICY6_ACIB4</name>
<sequence>MLHVGTCGFPVARKKYSQEFKVVEIQKTFYTPIKEETAKRWRDDMPRDFEFTMKAPQTITHPTSSPTYRRYKGKNGDFGFFKNNEDVMSSWEQARKIGKILRAKIIIFQSPASFKEDKNNIKNIYNFFNSIERDFIFGWEPRGKWGEASIKKICSDLNLIHIVDPFKNKKLWGDFGYYRLHGIGGYKYIYSHSDLEFLIKIVKNGDYVMFNNTNMWEDAKKFKLLLSEKQLHNVHYQ</sequence>
<dbReference type="OrthoDB" id="35747at2157"/>
<accession>B5ICY6</accession>
<dbReference type="HOGENOM" id="CLU_1192595_0_0_2"/>
<dbReference type="STRING" id="439481.Aboo_1445"/>
<reference evidence="1" key="1">
    <citation type="submission" date="2010-02" db="EMBL/GenBank/DDBJ databases">
        <title>Complete sequence of Aciduliprofundum boonei T469.</title>
        <authorList>
            <consortium name="US DOE Joint Genome Institute"/>
            <person name="Lucas S."/>
            <person name="Copeland A."/>
            <person name="Lapidus A."/>
            <person name="Cheng J.-F."/>
            <person name="Bruce D."/>
            <person name="Goodwin L."/>
            <person name="Pitluck S."/>
            <person name="Saunders E."/>
            <person name="Detter J.C."/>
            <person name="Han C."/>
            <person name="Tapia R."/>
            <person name="Land M."/>
            <person name="Hauser L."/>
            <person name="Kyrpides N."/>
            <person name="Mikhailova N."/>
            <person name="Flores G."/>
            <person name="Reysenbach A.-L."/>
            <person name="Woyke T."/>
        </authorList>
    </citation>
    <scope>NUCLEOTIDE SEQUENCE</scope>
    <source>
        <strain evidence="1">T469</strain>
    </source>
</reference>